<evidence type="ECO:0000256" key="5">
    <source>
        <dbReference type="ARBA" id="ARBA00023143"/>
    </source>
</evidence>
<dbReference type="PANTHER" id="PTHR34933:SF1">
    <property type="entry name" value="FLAGELLAR L-RING PROTEIN"/>
    <property type="match status" value="1"/>
</dbReference>
<keyword evidence="8" id="KW-0966">Cell projection</keyword>
<dbReference type="EMBL" id="CAJVAF010000344">
    <property type="protein sequence ID" value="CAG7599426.1"/>
    <property type="molecule type" value="Genomic_DNA"/>
</dbReference>
<dbReference type="InterPro" id="IPR000527">
    <property type="entry name" value="Flag_Lring"/>
</dbReference>
<feature type="signal peptide" evidence="7">
    <location>
        <begin position="1"/>
        <end position="19"/>
    </location>
</feature>
<organism evidence="8 9">
    <name type="scientific">Hyalomma marginatum</name>
    <dbReference type="NCBI Taxonomy" id="34627"/>
    <lineage>
        <taxon>Eukaryota</taxon>
        <taxon>Metazoa</taxon>
        <taxon>Ecdysozoa</taxon>
        <taxon>Arthropoda</taxon>
        <taxon>Chelicerata</taxon>
        <taxon>Arachnida</taxon>
        <taxon>Acari</taxon>
        <taxon>Parasitiformes</taxon>
        <taxon>Ixodida</taxon>
        <taxon>Ixodoidea</taxon>
        <taxon>Ixodidae</taxon>
        <taxon>Hyalomminae</taxon>
        <taxon>Hyalomma</taxon>
    </lineage>
</organism>
<evidence type="ECO:0000256" key="7">
    <source>
        <dbReference type="SAM" id="SignalP"/>
    </source>
</evidence>
<evidence type="ECO:0000256" key="2">
    <source>
        <dbReference type="ARBA" id="ARBA00004442"/>
    </source>
</evidence>
<evidence type="ECO:0000256" key="3">
    <source>
        <dbReference type="ARBA" id="ARBA00022729"/>
    </source>
</evidence>
<comment type="caution">
    <text evidence="8">The sequence shown here is derived from an EMBL/GenBank/DDBJ whole genome shotgun (WGS) entry which is preliminary data.</text>
</comment>
<dbReference type="NCBIfam" id="NF001305">
    <property type="entry name" value="PRK00249.1-5"/>
    <property type="match status" value="1"/>
</dbReference>
<keyword evidence="5" id="KW-0975">Bacterial flagellum</keyword>
<feature type="chain" id="PRO_5035930555" evidence="7">
    <location>
        <begin position="20"/>
        <end position="254"/>
    </location>
</feature>
<accession>A0A8S4C560</accession>
<dbReference type="HAMAP" id="MF_00415">
    <property type="entry name" value="FlgH"/>
    <property type="match status" value="1"/>
</dbReference>
<dbReference type="AlphaFoldDB" id="A0A8S4C560"/>
<comment type="subcellular location">
    <subcellularLocation>
        <location evidence="1">Bacterial flagellum</location>
    </subcellularLocation>
    <subcellularLocation>
        <location evidence="2">Cell outer membrane</location>
    </subcellularLocation>
</comment>
<gene>
    <name evidence="8" type="ORF">MHYMCMPASI_01097</name>
</gene>
<dbReference type="PRINTS" id="PR01008">
    <property type="entry name" value="FLGLRINGFLGH"/>
</dbReference>
<protein>
    <submittedName>
        <fullName evidence="8">Flagellar L-ring protein FlgH</fullName>
    </submittedName>
</protein>
<keyword evidence="6" id="KW-0998">Cell outer membrane</keyword>
<evidence type="ECO:0000256" key="4">
    <source>
        <dbReference type="ARBA" id="ARBA00023136"/>
    </source>
</evidence>
<keyword evidence="8" id="KW-0969">Cilium</keyword>
<dbReference type="PROSITE" id="PS51257">
    <property type="entry name" value="PROKAR_LIPOPROTEIN"/>
    <property type="match status" value="1"/>
</dbReference>
<name>A0A8S4C560_9ACAR</name>
<evidence type="ECO:0000313" key="8">
    <source>
        <dbReference type="EMBL" id="CAG7599426.1"/>
    </source>
</evidence>
<evidence type="ECO:0000256" key="6">
    <source>
        <dbReference type="ARBA" id="ARBA00023237"/>
    </source>
</evidence>
<sequence>MIKIKYILCMTACVTLTSCSYFNERFKNLGRKPELNQVDMTNQIQINQLQAMAKAHLTDSRNISNASKTQIKNSLWRPGSRTFFRDQRTRSVGDILKVKVVIQDQAKLDNKTEKKRDSSNSVGMPKLFGLETVLEKNTDIDPTKLISIKGGNTDNGSGKIDRQETINTIVAATVMRILPSNNLLIKGSQEIRVNNELREVTVEGIVRPEDVTSDNSVTIDQIAEARISYGGRGQLTDYQQGRYGSQLIDILSPF</sequence>
<keyword evidence="4" id="KW-0472">Membrane</keyword>
<reference evidence="8" key="1">
    <citation type="submission" date="2021-06" db="EMBL/GenBank/DDBJ databases">
        <authorList>
            <person name="Nardi T."/>
            <person name="Nardi T."/>
        </authorList>
    </citation>
    <scope>NUCLEOTIDE SEQUENCE</scope>
</reference>
<evidence type="ECO:0000256" key="1">
    <source>
        <dbReference type="ARBA" id="ARBA00004365"/>
    </source>
</evidence>
<keyword evidence="9" id="KW-1185">Reference proteome</keyword>
<proteinExistence type="inferred from homology"/>
<dbReference type="GO" id="GO:0003774">
    <property type="term" value="F:cytoskeletal motor activity"/>
    <property type="evidence" value="ECO:0007669"/>
    <property type="project" value="InterPro"/>
</dbReference>
<dbReference type="Pfam" id="PF02107">
    <property type="entry name" value="FlgH"/>
    <property type="match status" value="1"/>
</dbReference>
<keyword evidence="3 7" id="KW-0732">Signal</keyword>
<dbReference type="Proteomes" id="UP000837675">
    <property type="component" value="Unassembled WGS sequence"/>
</dbReference>
<keyword evidence="8" id="KW-0282">Flagellum</keyword>
<dbReference type="PANTHER" id="PTHR34933">
    <property type="entry name" value="FLAGELLAR L-RING PROTEIN"/>
    <property type="match status" value="1"/>
</dbReference>
<evidence type="ECO:0000313" key="9">
    <source>
        <dbReference type="Proteomes" id="UP000837675"/>
    </source>
</evidence>